<gene>
    <name evidence="1" type="ORF">RLT85_06600</name>
</gene>
<dbReference type="EMBL" id="JAVRBG010000005">
    <property type="protein sequence ID" value="MDT0294299.1"/>
    <property type="molecule type" value="Genomic_DNA"/>
</dbReference>
<dbReference type="RefSeq" id="WP_311401251.1">
    <property type="nucleotide sequence ID" value="NZ_JAVRBG010000005.1"/>
</dbReference>
<evidence type="ECO:0000313" key="2">
    <source>
        <dbReference type="Proteomes" id="UP001182991"/>
    </source>
</evidence>
<proteinExistence type="predicted"/>
<name>A0ABU2KHY9_9FLAO</name>
<organism evidence="1 2">
    <name type="scientific">Mesonia ostreae</name>
    <dbReference type="NCBI Taxonomy" id="861110"/>
    <lineage>
        <taxon>Bacteria</taxon>
        <taxon>Pseudomonadati</taxon>
        <taxon>Bacteroidota</taxon>
        <taxon>Flavobacteriia</taxon>
        <taxon>Flavobacteriales</taxon>
        <taxon>Flavobacteriaceae</taxon>
        <taxon>Mesonia</taxon>
    </lineage>
</organism>
<sequence length="1267" mass="146160">MKYITSTDIKHWADTLECKSTLPLLIRKLILAGVEIEHIKKIEFPFGDDVQTGGYDGDLETKKGNPFIPLGNSVWEFGVTERKRGKADEDYEKRKKNTLGKVPKDTTYVSVTAKKWTKTKSWAAARNKEGFWAEVRCYDAVDLEHWLELAPSVEIWLAKHLGKPVKGVFSADDYWKDWATKGPMKFPASLLVDSRELQAKSLKEAVLSNSPTINYIQSNTKEGSLAFILASIQNLDENIRDSIQSRTLVVENRDSFTQLIENKQPLILLPKFDEEYLDLNKAITNGHTVIVPVSNSFSTNKNNLIRLPILEQESIVNFLNQMGIDKEKARLLSKNTGRNISVLRRSLEYTSKKPGWLDNPDYLKFIPFLLLARFNSYSEEDKKLIEDISGVNYSDYEKFLKKLEYSDESPIYNIGENWRLISHSDTWVYLAKYISREDLEKFKTICIQILTEEHPKYKLTTGKRYMASFYNATPKYSNEIKKGVSETLIILSVFGKKYGITALDNPKAFVDQIVNSILNNANGELYRSLGYNLMLLAEAAPEVFLNQVQSIIDDKRVMAFFEEEGGIMGSSNDLPFLLWSLESIAWIPELLTKTSSILCQLVELAPKKLPTSNTPYNTLKSIFKTWHPQTNATFEERKQVLEVIAQKHSTVGFQLLNSLIFGRNDHAMPTHKMQWRLFEEARAVSITNLEVFETENFAVDKMLEIINQSNDINQILSLITKFDSLRKNNIDKFLDCLKKLDKSEIEDSSKIYHAFREIIGRHRTHSVQKWAIPENILSETQKVADLFEPEDLILANEYLFGHHPIPMEGNDSKLNFEDRAKELNNKRKEFIEKLINEHSIEKVIEIANNLETPGFVGHALAGITLSEENENKLYELLKSDKNEDISLIQSYIYPKDFKLGQEKTLETFNRLLNDGSFNNESLAKYLLALRFDVKLWKYIEGIDNPEIEKYYWENFNPQYVGEIDQIEFSINKLIQYKRTIAVLNLLGQITEIKKLDSEFVMTTLEKLSLTDYVEHSKRNLDHYGLTYVFDNLSSRDDIDSDRMAKIEFKYLFVFDSTGHGILPKFLFTAISKDPVLFMDLIQNVYKPENREFTEEEEDKLKDPNQKVFIEYSNTLLWNFNLIPGLSADGNIDSDELNNWVDKVREISKECDRVGSTDEKIGQILARYPNKEQDIFFPDEICDTIERINSKDVYLGFRIQISNRLGFTSRAAGAGGDIERARAKHFHSLAEKRKISHPNVASVYRYIAENYERDGERMDNRAIQDSLS</sequence>
<reference evidence="2" key="1">
    <citation type="submission" date="2023-07" db="EMBL/GenBank/DDBJ databases">
        <title>Isolating and identifying novel microbial strains from the Mariana Trench.</title>
        <authorList>
            <person name="Fu H."/>
        </authorList>
    </citation>
    <scope>NUCLEOTIDE SEQUENCE [LARGE SCALE GENOMIC DNA]</scope>
    <source>
        <strain evidence="2">T-y2</strain>
    </source>
</reference>
<accession>A0ABU2KHY9</accession>
<comment type="caution">
    <text evidence="1">The sequence shown here is derived from an EMBL/GenBank/DDBJ whole genome shotgun (WGS) entry which is preliminary data.</text>
</comment>
<dbReference type="Proteomes" id="UP001182991">
    <property type="component" value="Unassembled WGS sequence"/>
</dbReference>
<evidence type="ECO:0000313" key="1">
    <source>
        <dbReference type="EMBL" id="MDT0294299.1"/>
    </source>
</evidence>
<protein>
    <submittedName>
        <fullName evidence="1">Uncharacterized protein</fullName>
    </submittedName>
</protein>
<keyword evidence="2" id="KW-1185">Reference proteome</keyword>